<organism evidence="1">
    <name type="scientific">marine sediment metagenome</name>
    <dbReference type="NCBI Taxonomy" id="412755"/>
    <lineage>
        <taxon>unclassified sequences</taxon>
        <taxon>metagenomes</taxon>
        <taxon>ecological metagenomes</taxon>
    </lineage>
</organism>
<name>X1UXT7_9ZZZZ</name>
<feature type="non-terminal residue" evidence="1">
    <location>
        <position position="1"/>
    </location>
</feature>
<reference evidence="1" key="1">
    <citation type="journal article" date="2014" name="Front. Microbiol.">
        <title>High frequency of phylogenetically diverse reductive dehalogenase-homologous genes in deep subseafloor sedimentary metagenomes.</title>
        <authorList>
            <person name="Kawai M."/>
            <person name="Futagami T."/>
            <person name="Toyoda A."/>
            <person name="Takaki Y."/>
            <person name="Nishi S."/>
            <person name="Hori S."/>
            <person name="Arai W."/>
            <person name="Tsubouchi T."/>
            <person name="Morono Y."/>
            <person name="Uchiyama I."/>
            <person name="Ito T."/>
            <person name="Fujiyama A."/>
            <person name="Inagaki F."/>
            <person name="Takami H."/>
        </authorList>
    </citation>
    <scope>NUCLEOTIDE SEQUENCE</scope>
    <source>
        <strain evidence="1">Expedition CK06-06</strain>
    </source>
</reference>
<evidence type="ECO:0000313" key="1">
    <source>
        <dbReference type="EMBL" id="GAJ04706.1"/>
    </source>
</evidence>
<sequence>RGYSDRYLGRTLPGTLLGGYMLLPPTVDSNPRTA</sequence>
<accession>X1UXT7</accession>
<dbReference type="EMBL" id="BARW01030322">
    <property type="protein sequence ID" value="GAJ04706.1"/>
    <property type="molecule type" value="Genomic_DNA"/>
</dbReference>
<protein>
    <submittedName>
        <fullName evidence="1">Uncharacterized protein</fullName>
    </submittedName>
</protein>
<proteinExistence type="predicted"/>
<comment type="caution">
    <text evidence="1">The sequence shown here is derived from an EMBL/GenBank/DDBJ whole genome shotgun (WGS) entry which is preliminary data.</text>
</comment>
<gene>
    <name evidence="1" type="ORF">S12H4_48505</name>
</gene>
<dbReference type="AlphaFoldDB" id="X1UXT7"/>